<comment type="pathway">
    <text evidence="1">Metabolic intermediate biosynthesis; chorismate biosynthesis; chorismate from D-erythrose 4-phosphate and phosphoenolpyruvate: step 4/7.</text>
</comment>
<accession>A0ABS9WH45</accession>
<dbReference type="PANTHER" id="PTHR21089:SF1">
    <property type="entry name" value="BIFUNCTIONAL 3-DEHYDROQUINATE DEHYDRATASE_SHIKIMATE DEHYDROGENASE, CHLOROPLASTIC"/>
    <property type="match status" value="1"/>
</dbReference>
<dbReference type="InterPro" id="IPR013708">
    <property type="entry name" value="Shikimate_DH-bd_N"/>
</dbReference>
<dbReference type="SUPFAM" id="SSF51735">
    <property type="entry name" value="NAD(P)-binding Rossmann-fold domains"/>
    <property type="match status" value="1"/>
</dbReference>
<organism evidence="4 5">
    <name type="scientific">Adlercreutzia faecimuris</name>
    <dbReference type="NCBI Taxonomy" id="2897341"/>
    <lineage>
        <taxon>Bacteria</taxon>
        <taxon>Bacillati</taxon>
        <taxon>Actinomycetota</taxon>
        <taxon>Coriobacteriia</taxon>
        <taxon>Eggerthellales</taxon>
        <taxon>Eggerthellaceae</taxon>
        <taxon>Adlercreutzia</taxon>
    </lineage>
</organism>
<keyword evidence="2" id="KW-0028">Amino-acid biosynthesis</keyword>
<evidence type="ECO:0000259" key="3">
    <source>
        <dbReference type="Pfam" id="PF08501"/>
    </source>
</evidence>
<feature type="domain" description="Shikimate dehydrogenase substrate binding N-terminal" evidence="3">
    <location>
        <begin position="18"/>
        <end position="97"/>
    </location>
</feature>
<keyword evidence="5" id="KW-1185">Reference proteome</keyword>
<evidence type="ECO:0000313" key="4">
    <source>
        <dbReference type="EMBL" id="MCI2241576.1"/>
    </source>
</evidence>
<reference evidence="4" key="1">
    <citation type="submission" date="2021-11" db="EMBL/GenBank/DDBJ databases">
        <title>A Novel Adlercreutzia Species, isolated from a Allomyrina dichotoma larva feces.</title>
        <authorList>
            <person name="Suh M.K."/>
        </authorList>
    </citation>
    <scope>NUCLEOTIDE SEQUENCE</scope>
    <source>
        <strain evidence="4">JBNU-10</strain>
    </source>
</reference>
<dbReference type="Pfam" id="PF08501">
    <property type="entry name" value="Shikimate_dh_N"/>
    <property type="match status" value="1"/>
</dbReference>
<dbReference type="Gene3D" id="3.40.50.720">
    <property type="entry name" value="NAD(P)-binding Rossmann-like Domain"/>
    <property type="match status" value="1"/>
</dbReference>
<keyword evidence="2" id="KW-0057">Aromatic amino acid biosynthesis</keyword>
<dbReference type="InterPro" id="IPR036291">
    <property type="entry name" value="NAD(P)-bd_dom_sf"/>
</dbReference>
<dbReference type="RefSeq" id="WP_242163868.1">
    <property type="nucleotide sequence ID" value="NZ_JAJMLW010000001.1"/>
</dbReference>
<proteinExistence type="predicted"/>
<protein>
    <submittedName>
        <fullName evidence="4">Shikimate dehydrogenase</fullName>
    </submittedName>
</protein>
<name>A0ABS9WH45_9ACTN</name>
<evidence type="ECO:0000256" key="1">
    <source>
        <dbReference type="ARBA" id="ARBA00004871"/>
    </source>
</evidence>
<evidence type="ECO:0000256" key="2">
    <source>
        <dbReference type="ARBA" id="ARBA00023141"/>
    </source>
</evidence>
<comment type="caution">
    <text evidence="4">The sequence shown here is derived from an EMBL/GenBank/DDBJ whole genome shotgun (WGS) entry which is preliminary data.</text>
</comment>
<evidence type="ECO:0000313" key="5">
    <source>
        <dbReference type="Proteomes" id="UP001430755"/>
    </source>
</evidence>
<dbReference type="InterPro" id="IPR046346">
    <property type="entry name" value="Aminoacid_DH-like_N_sf"/>
</dbReference>
<dbReference type="SUPFAM" id="SSF53223">
    <property type="entry name" value="Aminoacid dehydrogenase-like, N-terminal domain"/>
    <property type="match status" value="1"/>
</dbReference>
<dbReference type="Proteomes" id="UP001430755">
    <property type="component" value="Unassembled WGS sequence"/>
</dbReference>
<dbReference type="Gene3D" id="3.40.50.10860">
    <property type="entry name" value="Leucine Dehydrogenase, chain A, domain 1"/>
    <property type="match status" value="1"/>
</dbReference>
<dbReference type="PANTHER" id="PTHR21089">
    <property type="entry name" value="SHIKIMATE DEHYDROGENASE"/>
    <property type="match status" value="1"/>
</dbReference>
<gene>
    <name evidence="4" type="ORF">LPT13_04305</name>
</gene>
<dbReference type="InterPro" id="IPR022893">
    <property type="entry name" value="Shikimate_DH_fam"/>
</dbReference>
<sequence>MTDTAAGAPAATPQRLYVLGHPIAHSKSPVMYNAAYEALGLPWRYGAMDLPDALDARAFLKRRDFLSVNVTTPYKPLAFELATARAASARLAHGANVLVRKGDALVGYNTDGRGCVAYLERAGFAFAGKRVAVCGTGPTSLAILHAAAQAGADEALLLGRDKDHAAEVLRAYVDEYGLLARATIDLPAADEGHLSFREAYDHVCFKFGSYATSTQAIAAADLIVDATPLGMAAGDPAPFDTALLHEGQWVFDAVYGHGETALVAAARTAGARALDGAGMLVAQAAVTVQIVCDIAEAPQPLSFDELFALMADAAGFDC</sequence>
<dbReference type="EMBL" id="JAJMLW010000001">
    <property type="protein sequence ID" value="MCI2241576.1"/>
    <property type="molecule type" value="Genomic_DNA"/>
</dbReference>